<dbReference type="AlphaFoldDB" id="A0A323UD31"/>
<dbReference type="EMBL" id="QKQS01000023">
    <property type="protein sequence ID" value="PZA10772.1"/>
    <property type="molecule type" value="Genomic_DNA"/>
</dbReference>
<evidence type="ECO:0000313" key="2">
    <source>
        <dbReference type="Proteomes" id="UP000248134"/>
    </source>
</evidence>
<accession>A0A323UD31</accession>
<dbReference type="OrthoDB" id="8253592at2"/>
<evidence type="ECO:0000313" key="1">
    <source>
        <dbReference type="EMBL" id="PZA10772.1"/>
    </source>
</evidence>
<gene>
    <name evidence="1" type="ORF">DNX69_15605</name>
</gene>
<sequence length="260" mass="27150">MAAAAAIVSVAGCGTYVPPIQEYGEGTPVNSDFSAGGAFEFAIKSKVYCDIVDAVVASRKAGVLPGGWAVQTTLDLQVDESGALNPGATYLSSPTFTIGAGAVLSSQATRESKFGNYWALDKLKGASSSPCSSSNARASSLLLSDLGISDWLENALRSRYYLPSSGGNKKDSIFKEDFLSYHIKFVVTTSGTVTPAWKLVRVTTGNGGLPLVGAGRIRTHDLLLTFGPTFSANSPNLAISSHAAQDFGNAVSNSRRQLPQ</sequence>
<dbReference type="RefSeq" id="WP_110786868.1">
    <property type="nucleotide sequence ID" value="NZ_QKQS01000023.1"/>
</dbReference>
<protein>
    <submittedName>
        <fullName evidence="1">Uncharacterized protein</fullName>
    </submittedName>
</protein>
<organism evidence="1 2">
    <name type="scientific">Rhodopseudomonas palustris</name>
    <dbReference type="NCBI Taxonomy" id="1076"/>
    <lineage>
        <taxon>Bacteria</taxon>
        <taxon>Pseudomonadati</taxon>
        <taxon>Pseudomonadota</taxon>
        <taxon>Alphaproteobacteria</taxon>
        <taxon>Hyphomicrobiales</taxon>
        <taxon>Nitrobacteraceae</taxon>
        <taxon>Rhodopseudomonas</taxon>
    </lineage>
</organism>
<proteinExistence type="predicted"/>
<name>A0A323UD31_RHOPL</name>
<dbReference type="Proteomes" id="UP000248134">
    <property type="component" value="Unassembled WGS sequence"/>
</dbReference>
<comment type="caution">
    <text evidence="1">The sequence shown here is derived from an EMBL/GenBank/DDBJ whole genome shotgun (WGS) entry which is preliminary data.</text>
</comment>
<reference evidence="1 2" key="1">
    <citation type="submission" date="2018-06" db="EMBL/GenBank/DDBJ databases">
        <title>Draft Whole-Genome Sequence of the purple photosynthetic bacterium Rhodospeudomonas palustris XCP.</title>
        <authorList>
            <person name="Rayyan A."/>
            <person name="Meyer T.E."/>
            <person name="Kyndt J.A."/>
        </authorList>
    </citation>
    <scope>NUCLEOTIDE SEQUENCE [LARGE SCALE GENOMIC DNA]</scope>
    <source>
        <strain evidence="1 2">XCP</strain>
    </source>
</reference>